<organism evidence="5 6">
    <name type="scientific">Bifidobacterium actinocoloniiforme DSM 22766</name>
    <dbReference type="NCBI Taxonomy" id="1437605"/>
    <lineage>
        <taxon>Bacteria</taxon>
        <taxon>Bacillati</taxon>
        <taxon>Actinomycetota</taxon>
        <taxon>Actinomycetes</taxon>
        <taxon>Bifidobacteriales</taxon>
        <taxon>Bifidobacteriaceae</taxon>
        <taxon>Bifidobacterium</taxon>
    </lineage>
</organism>
<evidence type="ECO:0000256" key="2">
    <source>
        <dbReference type="ARBA" id="ARBA00023125"/>
    </source>
</evidence>
<evidence type="ECO:0000256" key="1">
    <source>
        <dbReference type="ARBA" id="ARBA00023015"/>
    </source>
</evidence>
<dbReference type="InterPro" id="IPR046335">
    <property type="entry name" value="LacI/GalR-like_sensor"/>
</dbReference>
<dbReference type="PANTHER" id="PTHR30146">
    <property type="entry name" value="LACI-RELATED TRANSCRIPTIONAL REPRESSOR"/>
    <property type="match status" value="1"/>
</dbReference>
<dbReference type="Proteomes" id="UP000029015">
    <property type="component" value="Unassembled WGS sequence"/>
</dbReference>
<dbReference type="PROSITE" id="PS50932">
    <property type="entry name" value="HTH_LACI_2"/>
    <property type="match status" value="1"/>
</dbReference>
<dbReference type="CDD" id="cd01574">
    <property type="entry name" value="PBP1_LacI"/>
    <property type="match status" value="1"/>
</dbReference>
<dbReference type="SMART" id="SM00354">
    <property type="entry name" value="HTH_LACI"/>
    <property type="match status" value="1"/>
</dbReference>
<dbReference type="InterPro" id="IPR010982">
    <property type="entry name" value="Lambda_DNA-bd_dom_sf"/>
</dbReference>
<feature type="domain" description="HTH lacI-type" evidence="4">
    <location>
        <begin position="7"/>
        <end position="61"/>
    </location>
</feature>
<dbReference type="CDD" id="cd01392">
    <property type="entry name" value="HTH_LacI"/>
    <property type="match status" value="1"/>
</dbReference>
<gene>
    <name evidence="5" type="ORF">BACT_1471</name>
</gene>
<sequence length="337" mass="36447">MEHAQPASMRDVAKAAGVSAQTVSRVANGSTAVRPQTQQRVEAAMTKLGYRPNYAARALKHGRFKNVGVLMHNMTSNGNVRILNGIVSAAAESGYAVTVHTINGQANQSLNSAITHFQQLPVDAVVAVLERRVPDFNEFDPAKDLPVVLISEDPANHCPTIDADQYGCSTAIVDYLLSKGHRTVYHVAGPSWSRAAESRAKGWRDALKQFGIPLPKTYVGDWEADSGYQAGLALAREEDCTAIYAANDQMAYGLVQGLVANGKRVPQDVSVIGVDDSLLGVVPRLTMTTMRMKFNEIGREAFSMARRQCEGEEVPVGVKTVIPAELIERGSVRDISE</sequence>
<reference evidence="5 6" key="1">
    <citation type="submission" date="2014-03" db="EMBL/GenBank/DDBJ databases">
        <title>Genomics of Bifidobacteria.</title>
        <authorList>
            <person name="Ventura M."/>
            <person name="Milani C."/>
            <person name="Lugli G.A."/>
        </authorList>
    </citation>
    <scope>NUCLEOTIDE SEQUENCE [LARGE SCALE GENOMIC DNA]</scope>
    <source>
        <strain evidence="5 6">DSM 22766</strain>
    </source>
</reference>
<keyword evidence="3" id="KW-0804">Transcription</keyword>
<dbReference type="STRING" id="1437605.AB656_05655"/>
<evidence type="ECO:0000259" key="4">
    <source>
        <dbReference type="PROSITE" id="PS50932"/>
    </source>
</evidence>
<dbReference type="AlphaFoldDB" id="A0A086Z2L4"/>
<dbReference type="Gene3D" id="3.40.50.2300">
    <property type="match status" value="2"/>
</dbReference>
<keyword evidence="6" id="KW-1185">Reference proteome</keyword>
<dbReference type="Pfam" id="PF00356">
    <property type="entry name" value="LacI"/>
    <property type="match status" value="1"/>
</dbReference>
<dbReference type="Pfam" id="PF13377">
    <property type="entry name" value="Peripla_BP_3"/>
    <property type="match status" value="1"/>
</dbReference>
<dbReference type="SUPFAM" id="SSF47413">
    <property type="entry name" value="lambda repressor-like DNA-binding domains"/>
    <property type="match status" value="1"/>
</dbReference>
<proteinExistence type="predicted"/>
<accession>A0A086Z2L4</accession>
<keyword evidence="1" id="KW-0805">Transcription regulation</keyword>
<keyword evidence="2" id="KW-0238">DNA-binding</keyword>
<dbReference type="GO" id="GO:0000976">
    <property type="term" value="F:transcription cis-regulatory region binding"/>
    <property type="evidence" value="ECO:0007669"/>
    <property type="project" value="TreeGrafter"/>
</dbReference>
<dbReference type="SUPFAM" id="SSF53822">
    <property type="entry name" value="Periplasmic binding protein-like I"/>
    <property type="match status" value="1"/>
</dbReference>
<dbReference type="eggNOG" id="COG1609">
    <property type="taxonomic scope" value="Bacteria"/>
</dbReference>
<dbReference type="Gene3D" id="1.10.260.40">
    <property type="entry name" value="lambda repressor-like DNA-binding domains"/>
    <property type="match status" value="1"/>
</dbReference>
<comment type="caution">
    <text evidence="5">The sequence shown here is derived from an EMBL/GenBank/DDBJ whole genome shotgun (WGS) entry which is preliminary data.</text>
</comment>
<evidence type="ECO:0000313" key="6">
    <source>
        <dbReference type="Proteomes" id="UP000029015"/>
    </source>
</evidence>
<dbReference type="InterPro" id="IPR028082">
    <property type="entry name" value="Peripla_BP_I"/>
</dbReference>
<dbReference type="InterPro" id="IPR000843">
    <property type="entry name" value="HTH_LacI"/>
</dbReference>
<dbReference type="PANTHER" id="PTHR30146:SF153">
    <property type="entry name" value="LACTOSE OPERON REPRESSOR"/>
    <property type="match status" value="1"/>
</dbReference>
<evidence type="ECO:0000256" key="3">
    <source>
        <dbReference type="ARBA" id="ARBA00023163"/>
    </source>
</evidence>
<dbReference type="OrthoDB" id="9785139at2"/>
<evidence type="ECO:0000313" key="5">
    <source>
        <dbReference type="EMBL" id="KFI40764.1"/>
    </source>
</evidence>
<name>A0A086Z2L4_9BIFI</name>
<dbReference type="GO" id="GO:0003700">
    <property type="term" value="F:DNA-binding transcription factor activity"/>
    <property type="evidence" value="ECO:0007669"/>
    <property type="project" value="TreeGrafter"/>
</dbReference>
<dbReference type="EMBL" id="JGYK01000001">
    <property type="protein sequence ID" value="KFI40764.1"/>
    <property type="molecule type" value="Genomic_DNA"/>
</dbReference>
<protein>
    <submittedName>
        <fullName evidence="5">LacI-type transcriptional regulator</fullName>
    </submittedName>
</protein>